<dbReference type="Gene3D" id="2.40.10.310">
    <property type="match status" value="1"/>
</dbReference>
<dbReference type="STRING" id="693661.Arcve_2023"/>
<evidence type="ECO:0000256" key="4">
    <source>
        <dbReference type="ARBA" id="ARBA00035277"/>
    </source>
</evidence>
<evidence type="ECO:0000313" key="7">
    <source>
        <dbReference type="Proteomes" id="UP000008136"/>
    </source>
</evidence>
<dbReference type="OrthoDB" id="372305at2157"/>
<evidence type="ECO:0000256" key="2">
    <source>
        <dbReference type="ARBA" id="ARBA00022980"/>
    </source>
</evidence>
<dbReference type="AlphaFoldDB" id="F2KS77"/>
<dbReference type="CDD" id="cd11382">
    <property type="entry name" value="Ribosomal_S8e"/>
    <property type="match status" value="1"/>
</dbReference>
<reference evidence="6 7" key="1">
    <citation type="submission" date="2011-03" db="EMBL/GenBank/DDBJ databases">
        <title>The complete genome of Archaeoglobus veneficus SNP6.</title>
        <authorList>
            <consortium name="US DOE Joint Genome Institute (JGI-PGF)"/>
            <person name="Lucas S."/>
            <person name="Copeland A."/>
            <person name="Lapidus A."/>
            <person name="Bruce D."/>
            <person name="Goodwin L."/>
            <person name="Pitluck S."/>
            <person name="Kyrpides N."/>
            <person name="Mavromatis K."/>
            <person name="Pagani I."/>
            <person name="Ivanova N."/>
            <person name="Mikhailova N."/>
            <person name="Lu M."/>
            <person name="Detter J.C."/>
            <person name="Tapia R."/>
            <person name="Han C."/>
            <person name="Land M."/>
            <person name="Hauser L."/>
            <person name="Markowitz V."/>
            <person name="Cheng J.-F."/>
            <person name="Hugenholtz P."/>
            <person name="Woyke T."/>
            <person name="Wu D."/>
            <person name="Spring S."/>
            <person name="Brambilla E."/>
            <person name="Klenk H.-P."/>
            <person name="Eisen J.A."/>
        </authorList>
    </citation>
    <scope>NUCLEOTIDE SEQUENCE [LARGE SCALE GENOMIC DNA]</scope>
    <source>
        <strain>SNP6</strain>
    </source>
</reference>
<dbReference type="InterPro" id="IPR020919">
    <property type="entry name" value="Ribosomal_protein_eS8_arc"/>
</dbReference>
<organism evidence="6 7">
    <name type="scientific">Archaeoglobus veneficus (strain DSM 11195 / SNP6)</name>
    <dbReference type="NCBI Taxonomy" id="693661"/>
    <lineage>
        <taxon>Archaea</taxon>
        <taxon>Methanobacteriati</taxon>
        <taxon>Methanobacteriota</taxon>
        <taxon>Archaeoglobi</taxon>
        <taxon>Archaeoglobales</taxon>
        <taxon>Archaeoglobaceae</taxon>
        <taxon>Archaeoglobus</taxon>
    </lineage>
</organism>
<dbReference type="PANTHER" id="PTHR10394">
    <property type="entry name" value="40S RIBOSOMAL PROTEIN S8"/>
    <property type="match status" value="1"/>
</dbReference>
<dbReference type="GO" id="GO:1990904">
    <property type="term" value="C:ribonucleoprotein complex"/>
    <property type="evidence" value="ECO:0007669"/>
    <property type="project" value="UniProtKB-KW"/>
</dbReference>
<dbReference type="Proteomes" id="UP000008136">
    <property type="component" value="Chromosome"/>
</dbReference>
<dbReference type="GO" id="GO:0005840">
    <property type="term" value="C:ribosome"/>
    <property type="evidence" value="ECO:0007669"/>
    <property type="project" value="UniProtKB-KW"/>
</dbReference>
<dbReference type="NCBIfam" id="TIGR00307">
    <property type="entry name" value="eS8"/>
    <property type="match status" value="1"/>
</dbReference>
<dbReference type="HOGENOM" id="CLU_080597_2_1_2"/>
<dbReference type="InterPro" id="IPR001047">
    <property type="entry name" value="Ribosomal_eS8"/>
</dbReference>
<dbReference type="KEGG" id="ave:Arcve_2023"/>
<proteinExistence type="inferred from homology"/>
<dbReference type="GO" id="GO:0003735">
    <property type="term" value="F:structural constituent of ribosome"/>
    <property type="evidence" value="ECO:0007669"/>
    <property type="project" value="InterPro"/>
</dbReference>
<sequence>MKWHGRSRRSYTGKLLKPFRKKRKYELGRDQVETLIGERKIKKVRVKGGDFKIKVFREMFANVYVPSEGKVVKAEIKTVVENPAHVHYARRNVITKGAIIETSVGKAKVTSRPNQDGVVNAVLIE</sequence>
<gene>
    <name evidence="5" type="primary">rps8e</name>
    <name evidence="6" type="ordered locus">Arcve_2023</name>
</gene>
<dbReference type="Pfam" id="PF01201">
    <property type="entry name" value="Ribosomal_S8e"/>
    <property type="match status" value="1"/>
</dbReference>
<accession>F2KS77</accession>
<dbReference type="EMBL" id="CP002588">
    <property type="protein sequence ID" value="AEA48016.1"/>
    <property type="molecule type" value="Genomic_DNA"/>
</dbReference>
<comment type="subunit">
    <text evidence="5">Part of the 30S ribosomal subunit.</text>
</comment>
<evidence type="ECO:0000313" key="6">
    <source>
        <dbReference type="EMBL" id="AEA48016.1"/>
    </source>
</evidence>
<evidence type="ECO:0000256" key="3">
    <source>
        <dbReference type="ARBA" id="ARBA00023274"/>
    </source>
</evidence>
<keyword evidence="7" id="KW-1185">Reference proteome</keyword>
<keyword evidence="3 5" id="KW-0687">Ribonucleoprotein</keyword>
<protein>
    <recommendedName>
        <fullName evidence="4 5">Small ribosomal subunit protein eS8</fullName>
    </recommendedName>
</protein>
<dbReference type="InterPro" id="IPR022309">
    <property type="entry name" value="Ribosomal_Se8/biogenesis_NSA2"/>
</dbReference>
<evidence type="ECO:0000256" key="5">
    <source>
        <dbReference type="HAMAP-Rule" id="MF_00029"/>
    </source>
</evidence>
<dbReference type="GeneID" id="10395156"/>
<name>F2KS77_ARCVS</name>
<keyword evidence="2 5" id="KW-0689">Ribosomal protein</keyword>
<comment type="similarity">
    <text evidence="1 5">Belongs to the eukaryotic ribosomal protein eS8 family.</text>
</comment>
<dbReference type="HAMAP" id="MF_00029">
    <property type="entry name" value="Ribosomal_eS8"/>
    <property type="match status" value="1"/>
</dbReference>
<dbReference type="GO" id="GO:0006412">
    <property type="term" value="P:translation"/>
    <property type="evidence" value="ECO:0007669"/>
    <property type="project" value="UniProtKB-UniRule"/>
</dbReference>
<dbReference type="eggNOG" id="arCOG04154">
    <property type="taxonomic scope" value="Archaea"/>
</dbReference>
<dbReference type="RefSeq" id="WP_013684668.1">
    <property type="nucleotide sequence ID" value="NC_015320.1"/>
</dbReference>
<evidence type="ECO:0000256" key="1">
    <source>
        <dbReference type="ARBA" id="ARBA00005257"/>
    </source>
</evidence>